<protein>
    <submittedName>
        <fullName evidence="2">DUF2007 domain-containing protein</fullName>
    </submittedName>
</protein>
<dbReference type="RefSeq" id="WP_166235138.1">
    <property type="nucleotide sequence ID" value="NZ_JAAJBV010000001.1"/>
</dbReference>
<organism evidence="2 3">
    <name type="scientific">Flavobacterium celericrescens</name>
    <dbReference type="NCBI Taxonomy" id="2709780"/>
    <lineage>
        <taxon>Bacteria</taxon>
        <taxon>Pseudomonadati</taxon>
        <taxon>Bacteroidota</taxon>
        <taxon>Flavobacteriia</taxon>
        <taxon>Flavobacteriales</taxon>
        <taxon>Flavobacteriaceae</taxon>
        <taxon>Flavobacterium</taxon>
    </lineage>
</organism>
<accession>A0ABX0I9G3</accession>
<dbReference type="EMBL" id="JAAJBV010000001">
    <property type="protein sequence ID" value="NHM03272.1"/>
    <property type="molecule type" value="Genomic_DNA"/>
</dbReference>
<name>A0ABX0I9G3_9FLAO</name>
<feature type="transmembrane region" description="Helical" evidence="1">
    <location>
        <begin position="106"/>
        <end position="126"/>
    </location>
</feature>
<keyword evidence="1" id="KW-0812">Transmembrane</keyword>
<evidence type="ECO:0000313" key="2">
    <source>
        <dbReference type="EMBL" id="NHM03272.1"/>
    </source>
</evidence>
<keyword evidence="1" id="KW-1133">Transmembrane helix</keyword>
<sequence>MEKETFTLIGTYQYSSEALIYKGRLEAEDIEVYIRDNNTVDTNPMYSNAVGGVKLFVKQDDFYKAKSILEQISKSSLDDDNKLIHCPNCDTADVNLITTIKDKKTFLGFISVFLFGGLPLFVNYLYQCNSCGYQFEIKKTENK</sequence>
<comment type="caution">
    <text evidence="2">The sequence shown here is derived from an EMBL/GenBank/DDBJ whole genome shotgun (WGS) entry which is preliminary data.</text>
</comment>
<evidence type="ECO:0000313" key="3">
    <source>
        <dbReference type="Proteomes" id="UP000761423"/>
    </source>
</evidence>
<gene>
    <name evidence="2" type="ORF">G4L40_00995</name>
</gene>
<dbReference type="Proteomes" id="UP000761423">
    <property type="component" value="Unassembled WGS sequence"/>
</dbReference>
<evidence type="ECO:0000256" key="1">
    <source>
        <dbReference type="SAM" id="Phobius"/>
    </source>
</evidence>
<proteinExistence type="predicted"/>
<keyword evidence="1" id="KW-0472">Membrane</keyword>
<reference evidence="2 3" key="1">
    <citation type="submission" date="2020-02" db="EMBL/GenBank/DDBJ databases">
        <authorList>
            <person name="Chen W.-M."/>
        </authorList>
    </citation>
    <scope>NUCLEOTIDE SEQUENCE [LARGE SCALE GENOMIC DNA]</scope>
    <source>
        <strain evidence="2 3">TWA-26</strain>
    </source>
</reference>
<keyword evidence="3" id="KW-1185">Reference proteome</keyword>